<sequence length="278" mass="30351">MSSTTVNTVTHPYIPARSGDSRSPCPALNALANHGYIPRRGTKIHFTHLLNAVRTVYNLTLPLAFLLTIAGFVTCAKLSFSFPSSPSSPTSPVRTRRTPSWPCQPEKTSSILSWSRFTLPLPSISWTLDLESLCARGWTKITHDAALVHTAPTNAPDPILVQNLLTAAERGLTLRGLADYHAERTRSLTHPESTFHSHIGLAECGLAWLMLRTRPAATTSEENGLIEPEALRVWMGDECLPEAWCGNENAQRPGNAIGLREAHAMALIVGKLSESTSR</sequence>
<comment type="similarity">
    <text evidence="7">Belongs to the chloroperoxidase family.</text>
</comment>
<evidence type="ECO:0000256" key="2">
    <source>
        <dbReference type="ARBA" id="ARBA00022559"/>
    </source>
</evidence>
<evidence type="ECO:0000256" key="6">
    <source>
        <dbReference type="ARBA" id="ARBA00023004"/>
    </source>
</evidence>
<evidence type="ECO:0000256" key="3">
    <source>
        <dbReference type="ARBA" id="ARBA00022617"/>
    </source>
</evidence>
<dbReference type="Pfam" id="PF01328">
    <property type="entry name" value="Peroxidase_2"/>
    <property type="match status" value="1"/>
</dbReference>
<dbReference type="AlphaFoldDB" id="A0AAD7BFI2"/>
<evidence type="ECO:0000256" key="9">
    <source>
        <dbReference type="SAM" id="Phobius"/>
    </source>
</evidence>
<proteinExistence type="inferred from homology"/>
<accession>A0AAD7BFI2</accession>
<keyword evidence="5" id="KW-0560">Oxidoreductase</keyword>
<dbReference type="SUPFAM" id="SSF47571">
    <property type="entry name" value="Cloroperoxidase"/>
    <property type="match status" value="1"/>
</dbReference>
<dbReference type="PANTHER" id="PTHR33577:SF9">
    <property type="entry name" value="PEROXIDASE STCC"/>
    <property type="match status" value="1"/>
</dbReference>
<evidence type="ECO:0000259" key="10">
    <source>
        <dbReference type="PROSITE" id="PS51405"/>
    </source>
</evidence>
<dbReference type="GO" id="GO:0004601">
    <property type="term" value="F:peroxidase activity"/>
    <property type="evidence" value="ECO:0007669"/>
    <property type="project" value="UniProtKB-KW"/>
</dbReference>
<protein>
    <recommendedName>
        <fullName evidence="10">Heme haloperoxidase family profile domain-containing protein</fullName>
    </recommendedName>
</protein>
<gene>
    <name evidence="11" type="ORF">FB45DRAFT_1033517</name>
</gene>
<dbReference type="EMBL" id="JARKIF010000018">
    <property type="protein sequence ID" value="KAJ7619667.1"/>
    <property type="molecule type" value="Genomic_DNA"/>
</dbReference>
<keyword evidence="3" id="KW-0349">Heme</keyword>
<comment type="caution">
    <text evidence="11">The sequence shown here is derived from an EMBL/GenBank/DDBJ whole genome shotgun (WGS) entry which is preliminary data.</text>
</comment>
<feature type="transmembrane region" description="Helical" evidence="9">
    <location>
        <begin position="59"/>
        <end position="80"/>
    </location>
</feature>
<evidence type="ECO:0000256" key="5">
    <source>
        <dbReference type="ARBA" id="ARBA00023002"/>
    </source>
</evidence>
<keyword evidence="4" id="KW-0479">Metal-binding</keyword>
<keyword evidence="9" id="KW-0812">Transmembrane</keyword>
<evidence type="ECO:0000256" key="4">
    <source>
        <dbReference type="ARBA" id="ARBA00022723"/>
    </source>
</evidence>
<evidence type="ECO:0000313" key="11">
    <source>
        <dbReference type="EMBL" id="KAJ7619667.1"/>
    </source>
</evidence>
<keyword evidence="2" id="KW-0575">Peroxidase</keyword>
<dbReference type="PANTHER" id="PTHR33577">
    <property type="entry name" value="STERIGMATOCYSTIN BIOSYNTHESIS PEROXIDASE STCC-RELATED"/>
    <property type="match status" value="1"/>
</dbReference>
<dbReference type="Gene3D" id="1.10.489.10">
    <property type="entry name" value="Chloroperoxidase-like"/>
    <property type="match status" value="1"/>
</dbReference>
<evidence type="ECO:0000256" key="7">
    <source>
        <dbReference type="ARBA" id="ARBA00025795"/>
    </source>
</evidence>
<evidence type="ECO:0000256" key="1">
    <source>
        <dbReference type="ARBA" id="ARBA00001970"/>
    </source>
</evidence>
<name>A0AAD7BFI2_9AGAR</name>
<dbReference type="PROSITE" id="PS51405">
    <property type="entry name" value="HEME_HALOPEROXIDASE"/>
    <property type="match status" value="1"/>
</dbReference>
<dbReference type="InterPro" id="IPR036851">
    <property type="entry name" value="Chloroperoxidase-like_sf"/>
</dbReference>
<dbReference type="InterPro" id="IPR000028">
    <property type="entry name" value="Chloroperoxidase"/>
</dbReference>
<evidence type="ECO:0000313" key="12">
    <source>
        <dbReference type="Proteomes" id="UP001221142"/>
    </source>
</evidence>
<comment type="cofactor">
    <cofactor evidence="1">
        <name>heme b</name>
        <dbReference type="ChEBI" id="CHEBI:60344"/>
    </cofactor>
</comment>
<organism evidence="11 12">
    <name type="scientific">Roridomyces roridus</name>
    <dbReference type="NCBI Taxonomy" id="1738132"/>
    <lineage>
        <taxon>Eukaryota</taxon>
        <taxon>Fungi</taxon>
        <taxon>Dikarya</taxon>
        <taxon>Basidiomycota</taxon>
        <taxon>Agaricomycotina</taxon>
        <taxon>Agaricomycetes</taxon>
        <taxon>Agaricomycetidae</taxon>
        <taxon>Agaricales</taxon>
        <taxon>Marasmiineae</taxon>
        <taxon>Mycenaceae</taxon>
        <taxon>Roridomyces</taxon>
    </lineage>
</organism>
<feature type="domain" description="Heme haloperoxidase family profile" evidence="10">
    <location>
        <begin position="9"/>
        <end position="264"/>
    </location>
</feature>
<keyword evidence="9" id="KW-1133">Transmembrane helix</keyword>
<keyword evidence="12" id="KW-1185">Reference proteome</keyword>
<dbReference type="Proteomes" id="UP001221142">
    <property type="component" value="Unassembled WGS sequence"/>
</dbReference>
<keyword evidence="9" id="KW-0472">Membrane</keyword>
<reference evidence="11" key="1">
    <citation type="submission" date="2023-03" db="EMBL/GenBank/DDBJ databases">
        <title>Massive genome expansion in bonnet fungi (Mycena s.s.) driven by repeated elements and novel gene families across ecological guilds.</title>
        <authorList>
            <consortium name="Lawrence Berkeley National Laboratory"/>
            <person name="Harder C.B."/>
            <person name="Miyauchi S."/>
            <person name="Viragh M."/>
            <person name="Kuo A."/>
            <person name="Thoen E."/>
            <person name="Andreopoulos B."/>
            <person name="Lu D."/>
            <person name="Skrede I."/>
            <person name="Drula E."/>
            <person name="Henrissat B."/>
            <person name="Morin E."/>
            <person name="Kohler A."/>
            <person name="Barry K."/>
            <person name="LaButti K."/>
            <person name="Morin E."/>
            <person name="Salamov A."/>
            <person name="Lipzen A."/>
            <person name="Mereny Z."/>
            <person name="Hegedus B."/>
            <person name="Baldrian P."/>
            <person name="Stursova M."/>
            <person name="Weitz H."/>
            <person name="Taylor A."/>
            <person name="Grigoriev I.V."/>
            <person name="Nagy L.G."/>
            <person name="Martin F."/>
            <person name="Kauserud H."/>
        </authorList>
    </citation>
    <scope>NUCLEOTIDE SEQUENCE</scope>
    <source>
        <strain evidence="11">9284</strain>
    </source>
</reference>
<evidence type="ECO:0000256" key="8">
    <source>
        <dbReference type="SAM" id="MobiDB-lite"/>
    </source>
</evidence>
<feature type="region of interest" description="Disordered" evidence="8">
    <location>
        <begin position="82"/>
        <end position="104"/>
    </location>
</feature>
<keyword evidence="6" id="KW-0408">Iron</keyword>
<dbReference type="GO" id="GO:0046872">
    <property type="term" value="F:metal ion binding"/>
    <property type="evidence" value="ECO:0007669"/>
    <property type="project" value="UniProtKB-KW"/>
</dbReference>
<feature type="compositionally biased region" description="Low complexity" evidence="8">
    <location>
        <begin position="82"/>
        <end position="93"/>
    </location>
</feature>